<accession>A0A2Y8ZUJ2</accession>
<dbReference type="Proteomes" id="UP000250028">
    <property type="component" value="Unassembled WGS sequence"/>
</dbReference>
<evidence type="ECO:0000313" key="2">
    <source>
        <dbReference type="EMBL" id="SSA35595.1"/>
    </source>
</evidence>
<dbReference type="EMBL" id="UESZ01000001">
    <property type="protein sequence ID" value="SSA35595.1"/>
    <property type="molecule type" value="Genomic_DNA"/>
</dbReference>
<proteinExistence type="predicted"/>
<evidence type="ECO:0000313" key="3">
    <source>
        <dbReference type="Proteomes" id="UP000250028"/>
    </source>
</evidence>
<gene>
    <name evidence="2" type="ORF">SAMN04489750_2962</name>
</gene>
<dbReference type="OrthoDB" id="3239945at2"/>
<dbReference type="PROSITE" id="PS51186">
    <property type="entry name" value="GNAT"/>
    <property type="match status" value="1"/>
</dbReference>
<protein>
    <submittedName>
        <fullName evidence="2">Acetyltransferase (GNAT) domain-containing protein</fullName>
    </submittedName>
</protein>
<reference evidence="3" key="1">
    <citation type="submission" date="2016-10" db="EMBL/GenBank/DDBJ databases">
        <authorList>
            <person name="Varghese N."/>
            <person name="Submissions S."/>
        </authorList>
    </citation>
    <scope>NUCLEOTIDE SEQUENCE [LARGE SCALE GENOMIC DNA]</scope>
    <source>
        <strain evidence="3">DSM 22951</strain>
    </source>
</reference>
<name>A0A2Y8ZUJ2_9MICO</name>
<dbReference type="InterPro" id="IPR016181">
    <property type="entry name" value="Acyl_CoA_acyltransferase"/>
</dbReference>
<dbReference type="AlphaFoldDB" id="A0A2Y8ZUJ2"/>
<keyword evidence="2" id="KW-0808">Transferase</keyword>
<dbReference type="SUPFAM" id="SSF55729">
    <property type="entry name" value="Acyl-CoA N-acyltransferases (Nat)"/>
    <property type="match status" value="1"/>
</dbReference>
<dbReference type="GO" id="GO:0016747">
    <property type="term" value="F:acyltransferase activity, transferring groups other than amino-acyl groups"/>
    <property type="evidence" value="ECO:0007669"/>
    <property type="project" value="InterPro"/>
</dbReference>
<dbReference type="RefSeq" id="WP_109686974.1">
    <property type="nucleotide sequence ID" value="NZ_QGDN01000001.1"/>
</dbReference>
<sequence>MAGDPSYAIAALSPQTWPAFDALVQRHNGIFGGCWCIWFHPDGPERGQGADANRALKKSYVEQGAAHAALVMDGEEAIAWAEFGTPVELPTLHHKKQYDATKTQDPDYRITCVFVDKRYRRQGISELAITGALDLIAQAGGGRVESYPHDLSNQTKKLSASFLYNGTRRMYERLGFTYDRPKGLKNCVMVKTVQPAQMAGAGATR</sequence>
<dbReference type="Gene3D" id="3.40.630.30">
    <property type="match status" value="1"/>
</dbReference>
<dbReference type="InterPro" id="IPR000182">
    <property type="entry name" value="GNAT_dom"/>
</dbReference>
<keyword evidence="3" id="KW-1185">Reference proteome</keyword>
<feature type="domain" description="N-acetyltransferase" evidence="1">
    <location>
        <begin position="7"/>
        <end position="194"/>
    </location>
</feature>
<organism evidence="2 3">
    <name type="scientific">Branchiibius hedensis</name>
    <dbReference type="NCBI Taxonomy" id="672460"/>
    <lineage>
        <taxon>Bacteria</taxon>
        <taxon>Bacillati</taxon>
        <taxon>Actinomycetota</taxon>
        <taxon>Actinomycetes</taxon>
        <taxon>Micrococcales</taxon>
        <taxon>Dermacoccaceae</taxon>
        <taxon>Branchiibius</taxon>
    </lineage>
</organism>
<evidence type="ECO:0000259" key="1">
    <source>
        <dbReference type="PROSITE" id="PS51186"/>
    </source>
</evidence>